<dbReference type="AlphaFoldDB" id="A0A9Q1JVK1"/>
<reference evidence="2" key="1">
    <citation type="submission" date="2022-04" db="EMBL/GenBank/DDBJ databases">
        <title>Carnegiea gigantea Genome sequencing and assembly v2.</title>
        <authorList>
            <person name="Copetti D."/>
            <person name="Sanderson M.J."/>
            <person name="Burquez A."/>
            <person name="Wojciechowski M.F."/>
        </authorList>
    </citation>
    <scope>NUCLEOTIDE SEQUENCE</scope>
    <source>
        <strain evidence="2">SGP5-SGP5p</strain>
        <tissue evidence="2">Aerial part</tissue>
    </source>
</reference>
<protein>
    <submittedName>
        <fullName evidence="2">Uncharacterized protein</fullName>
    </submittedName>
</protein>
<feature type="region of interest" description="Disordered" evidence="1">
    <location>
        <begin position="201"/>
        <end position="226"/>
    </location>
</feature>
<evidence type="ECO:0000313" key="2">
    <source>
        <dbReference type="EMBL" id="KAJ8431642.1"/>
    </source>
</evidence>
<organism evidence="2 3">
    <name type="scientific">Carnegiea gigantea</name>
    <dbReference type="NCBI Taxonomy" id="171969"/>
    <lineage>
        <taxon>Eukaryota</taxon>
        <taxon>Viridiplantae</taxon>
        <taxon>Streptophyta</taxon>
        <taxon>Embryophyta</taxon>
        <taxon>Tracheophyta</taxon>
        <taxon>Spermatophyta</taxon>
        <taxon>Magnoliopsida</taxon>
        <taxon>eudicotyledons</taxon>
        <taxon>Gunneridae</taxon>
        <taxon>Pentapetalae</taxon>
        <taxon>Caryophyllales</taxon>
        <taxon>Cactineae</taxon>
        <taxon>Cactaceae</taxon>
        <taxon>Cactoideae</taxon>
        <taxon>Echinocereeae</taxon>
        <taxon>Carnegiea</taxon>
    </lineage>
</organism>
<sequence>MVFPRSLTTDEIALYVFKNFGWYRREVVFPSLPLPYDYKDLYLDFDLIATKEAVWDFHLLEIPQVVFFVMLLNDAVKMGVLRRWMITIMESTLKELRWSTFEDAKGTTSCTAAVQRWTATRKRQNLYPAFTLSDVEDAARDFNIPKTAQAIFYAMVVNDALELDVMSRDMAGTFKSTLQGLWINKHTLLRAELCRQANPRVGPELASGQEQNLEESTAPPPSNDDK</sequence>
<dbReference type="Proteomes" id="UP001153076">
    <property type="component" value="Unassembled WGS sequence"/>
</dbReference>
<comment type="caution">
    <text evidence="2">The sequence shown here is derived from an EMBL/GenBank/DDBJ whole genome shotgun (WGS) entry which is preliminary data.</text>
</comment>
<keyword evidence="3" id="KW-1185">Reference proteome</keyword>
<name>A0A9Q1JVK1_9CARY</name>
<evidence type="ECO:0000313" key="3">
    <source>
        <dbReference type="Proteomes" id="UP001153076"/>
    </source>
</evidence>
<dbReference type="EMBL" id="JAKOGI010000676">
    <property type="protein sequence ID" value="KAJ8431642.1"/>
    <property type="molecule type" value="Genomic_DNA"/>
</dbReference>
<accession>A0A9Q1JVK1</accession>
<gene>
    <name evidence="2" type="ORF">Cgig2_001965</name>
</gene>
<proteinExistence type="predicted"/>
<evidence type="ECO:0000256" key="1">
    <source>
        <dbReference type="SAM" id="MobiDB-lite"/>
    </source>
</evidence>